<proteinExistence type="predicted"/>
<accession>A0AAE1YDV5</accession>
<protein>
    <submittedName>
        <fullName evidence="1">Uncharacterized protein</fullName>
    </submittedName>
</protein>
<keyword evidence="2" id="KW-1185">Reference proteome</keyword>
<dbReference type="Proteomes" id="UP001293254">
    <property type="component" value="Unassembled WGS sequence"/>
</dbReference>
<dbReference type="EMBL" id="JACGWO010000004">
    <property type="protein sequence ID" value="KAK4428424.1"/>
    <property type="molecule type" value="Genomic_DNA"/>
</dbReference>
<name>A0AAE1YDV5_9LAMI</name>
<gene>
    <name evidence="1" type="ORF">Salat_1142000</name>
</gene>
<dbReference type="AlphaFoldDB" id="A0AAE1YDV5"/>
<organism evidence="1 2">
    <name type="scientific">Sesamum alatum</name>
    <dbReference type="NCBI Taxonomy" id="300844"/>
    <lineage>
        <taxon>Eukaryota</taxon>
        <taxon>Viridiplantae</taxon>
        <taxon>Streptophyta</taxon>
        <taxon>Embryophyta</taxon>
        <taxon>Tracheophyta</taxon>
        <taxon>Spermatophyta</taxon>
        <taxon>Magnoliopsida</taxon>
        <taxon>eudicotyledons</taxon>
        <taxon>Gunneridae</taxon>
        <taxon>Pentapetalae</taxon>
        <taxon>asterids</taxon>
        <taxon>lamiids</taxon>
        <taxon>Lamiales</taxon>
        <taxon>Pedaliaceae</taxon>
        <taxon>Sesamum</taxon>
    </lineage>
</organism>
<reference evidence="1" key="1">
    <citation type="submission" date="2020-06" db="EMBL/GenBank/DDBJ databases">
        <authorList>
            <person name="Li T."/>
            <person name="Hu X."/>
            <person name="Zhang T."/>
            <person name="Song X."/>
            <person name="Zhang H."/>
            <person name="Dai N."/>
            <person name="Sheng W."/>
            <person name="Hou X."/>
            <person name="Wei L."/>
        </authorList>
    </citation>
    <scope>NUCLEOTIDE SEQUENCE</scope>
    <source>
        <strain evidence="1">3651</strain>
        <tissue evidence="1">Leaf</tissue>
    </source>
</reference>
<evidence type="ECO:0000313" key="1">
    <source>
        <dbReference type="EMBL" id="KAK4428424.1"/>
    </source>
</evidence>
<evidence type="ECO:0000313" key="2">
    <source>
        <dbReference type="Proteomes" id="UP001293254"/>
    </source>
</evidence>
<sequence length="109" mass="12273">MGEHCQKINVHDVKDRGRQYKLSLHCTENGSSLSAKDVFKRELDCGAPSVPRHRNNVAFVLQVQLEHLTSLVVLVQVEVVLKFKVLSIQLVQILLLLASTAILCRRCAR</sequence>
<comment type="caution">
    <text evidence="1">The sequence shown here is derived from an EMBL/GenBank/DDBJ whole genome shotgun (WGS) entry which is preliminary data.</text>
</comment>
<reference evidence="1" key="2">
    <citation type="journal article" date="2024" name="Plant">
        <title>Genomic evolution and insights into agronomic trait innovations of Sesamum species.</title>
        <authorList>
            <person name="Miao H."/>
            <person name="Wang L."/>
            <person name="Qu L."/>
            <person name="Liu H."/>
            <person name="Sun Y."/>
            <person name="Le M."/>
            <person name="Wang Q."/>
            <person name="Wei S."/>
            <person name="Zheng Y."/>
            <person name="Lin W."/>
            <person name="Duan Y."/>
            <person name="Cao H."/>
            <person name="Xiong S."/>
            <person name="Wang X."/>
            <person name="Wei L."/>
            <person name="Li C."/>
            <person name="Ma Q."/>
            <person name="Ju M."/>
            <person name="Zhao R."/>
            <person name="Li G."/>
            <person name="Mu C."/>
            <person name="Tian Q."/>
            <person name="Mei H."/>
            <person name="Zhang T."/>
            <person name="Gao T."/>
            <person name="Zhang H."/>
        </authorList>
    </citation>
    <scope>NUCLEOTIDE SEQUENCE</scope>
    <source>
        <strain evidence="1">3651</strain>
    </source>
</reference>